<dbReference type="RefSeq" id="WP_071025520.1">
    <property type="nucleotide sequence ID" value="NZ_MLQM01000047.1"/>
</dbReference>
<evidence type="ECO:0000313" key="1">
    <source>
        <dbReference type="EMBL" id="OHV04198.1"/>
    </source>
</evidence>
<evidence type="ECO:0000313" key="2">
    <source>
        <dbReference type="Proteomes" id="UP000179734"/>
    </source>
</evidence>
<keyword evidence="2" id="KW-1185">Reference proteome</keyword>
<comment type="caution">
    <text evidence="1">The sequence shown here is derived from an EMBL/GenBank/DDBJ whole genome shotgun (WGS) entry which is preliminary data.</text>
</comment>
<dbReference type="AlphaFoldDB" id="A0A1S1NIF6"/>
<gene>
    <name evidence="1" type="ORF">BKN37_11035</name>
</gene>
<proteinExistence type="predicted"/>
<dbReference type="EMBL" id="MLQM01000047">
    <property type="protein sequence ID" value="OHV04198.1"/>
    <property type="molecule type" value="Genomic_DNA"/>
</dbReference>
<sequence>MSDRVSVPSFIRPAAAAVTATAVLLAPAVTPPTVQLAHPAATLSAAVQDLGMDLLDPVVGLAQQFDPGVVADAAITAPASIATSIGDAIENLYLTVEPWVRYGVTVAQWAVGWVPFVGLLAPQLTIFYDLGESVVQSGLFNTIDVLDGSVGFFQGLSNFGADTAAAFNTFITDQINWVLHFLPPFPPLALSTDGLLDAASSFTDATAATDVLSSLFDAGALGDLGGLFDFSPLSELGSDLGGLLLGLIP</sequence>
<reference evidence="1 2" key="1">
    <citation type="submission" date="2016-10" db="EMBL/GenBank/DDBJ databases">
        <title>Genome sequence of Mycobacterium talmonii.</title>
        <authorList>
            <person name="Greninger A.L."/>
            <person name="Elliott B."/>
            <person name="Vasireddy S."/>
            <person name="Vasireddy R."/>
        </authorList>
    </citation>
    <scope>NUCLEOTIDE SEQUENCE [LARGE SCALE GENOMIC DNA]</scope>
    <source>
        <strain evidence="2">NE-TNMC-100812</strain>
    </source>
</reference>
<accession>A0A1S1NIF6</accession>
<dbReference type="Proteomes" id="UP000179734">
    <property type="component" value="Unassembled WGS sequence"/>
</dbReference>
<protein>
    <submittedName>
        <fullName evidence="1">Uncharacterized protein</fullName>
    </submittedName>
</protein>
<organism evidence="1 2">
    <name type="scientific">Mycobacterium talmoniae</name>
    <dbReference type="NCBI Taxonomy" id="1858794"/>
    <lineage>
        <taxon>Bacteria</taxon>
        <taxon>Bacillati</taxon>
        <taxon>Actinomycetota</taxon>
        <taxon>Actinomycetes</taxon>
        <taxon>Mycobacteriales</taxon>
        <taxon>Mycobacteriaceae</taxon>
        <taxon>Mycobacterium</taxon>
    </lineage>
</organism>
<name>A0A1S1NIF6_9MYCO</name>